<protein>
    <submittedName>
        <fullName evidence="2">Uncharacterized protein</fullName>
    </submittedName>
</protein>
<feature type="region of interest" description="Disordered" evidence="1">
    <location>
        <begin position="156"/>
        <end position="258"/>
    </location>
</feature>
<dbReference type="AlphaFoldDB" id="A0A6H5J5V6"/>
<feature type="region of interest" description="Disordered" evidence="1">
    <location>
        <begin position="349"/>
        <end position="373"/>
    </location>
</feature>
<reference evidence="2 3" key="1">
    <citation type="submission" date="2020-02" db="EMBL/GenBank/DDBJ databases">
        <authorList>
            <person name="Ferguson B K."/>
        </authorList>
    </citation>
    <scope>NUCLEOTIDE SEQUENCE [LARGE SCALE GENOMIC DNA]</scope>
</reference>
<proteinExistence type="predicted"/>
<dbReference type="Proteomes" id="UP000479190">
    <property type="component" value="Unassembled WGS sequence"/>
</dbReference>
<feature type="compositionally biased region" description="Low complexity" evidence="1">
    <location>
        <begin position="218"/>
        <end position="231"/>
    </location>
</feature>
<dbReference type="OrthoDB" id="6628717at2759"/>
<evidence type="ECO:0000256" key="1">
    <source>
        <dbReference type="SAM" id="MobiDB-lite"/>
    </source>
</evidence>
<accession>A0A6H5J5V6</accession>
<feature type="compositionally biased region" description="Basic and acidic residues" evidence="1">
    <location>
        <begin position="308"/>
        <end position="317"/>
    </location>
</feature>
<feature type="compositionally biased region" description="Basic and acidic residues" evidence="1">
    <location>
        <begin position="291"/>
        <end position="300"/>
    </location>
</feature>
<dbReference type="EMBL" id="CADCXV010001494">
    <property type="protein sequence ID" value="CAB0044829.1"/>
    <property type="molecule type" value="Genomic_DNA"/>
</dbReference>
<feature type="compositionally biased region" description="Basic residues" evidence="1">
    <location>
        <begin position="156"/>
        <end position="190"/>
    </location>
</feature>
<evidence type="ECO:0000313" key="2">
    <source>
        <dbReference type="EMBL" id="CAB0044829.1"/>
    </source>
</evidence>
<gene>
    <name evidence="2" type="ORF">TBRA_LOCUS16410</name>
</gene>
<organism evidence="2 3">
    <name type="scientific">Trichogramma brassicae</name>
    <dbReference type="NCBI Taxonomy" id="86971"/>
    <lineage>
        <taxon>Eukaryota</taxon>
        <taxon>Metazoa</taxon>
        <taxon>Ecdysozoa</taxon>
        <taxon>Arthropoda</taxon>
        <taxon>Hexapoda</taxon>
        <taxon>Insecta</taxon>
        <taxon>Pterygota</taxon>
        <taxon>Neoptera</taxon>
        <taxon>Endopterygota</taxon>
        <taxon>Hymenoptera</taxon>
        <taxon>Apocrita</taxon>
        <taxon>Proctotrupomorpha</taxon>
        <taxon>Chalcidoidea</taxon>
        <taxon>Trichogrammatidae</taxon>
        <taxon>Trichogramma</taxon>
    </lineage>
</organism>
<sequence>MRRLDDDTGRRDCWPAAAPGLAERLAPSRGRRRQRRDLGLRLSRSCAANTAAAAAAAGRQRHRFHTGESARHVVVSQLLRESPCAALISICTTWSILYRLAVATVTKLKASPTPTGVVSTTTCVVVNCGGSSPSTTPGQSRRPSLLHPDHARIHGLHHHHHHHHHGGHHHHHHQPHPHHHHHHHHHHQHHDKNGRMSPDRGSILDGDGDPADRPPSPSSSTTSSLKSMPSSAVTSTHSNERQHVRRPGPGVRAAARGRPRLRRALLALGVAAQADLHPEPGVSRPGAWPRHQADRRRQERQALAPAAARRDGHERLRQGRHGPGTGARERARFRRGLQVREDVRLAAGLATGRDQQQQQLRLGSGATESQRRQRFSTAAEQLLLVLRARTKLREYCKIAISFNTIN</sequence>
<feature type="region of interest" description="Disordered" evidence="1">
    <location>
        <begin position="276"/>
        <end position="334"/>
    </location>
</feature>
<name>A0A6H5J5V6_9HYME</name>
<keyword evidence="3" id="KW-1185">Reference proteome</keyword>
<evidence type="ECO:0000313" key="3">
    <source>
        <dbReference type="Proteomes" id="UP000479190"/>
    </source>
</evidence>